<name>A0ABQ5GNN2_9ASTR</name>
<reference evidence="5" key="2">
    <citation type="submission" date="2022-01" db="EMBL/GenBank/DDBJ databases">
        <authorList>
            <person name="Yamashiro T."/>
            <person name="Shiraishi A."/>
            <person name="Satake H."/>
            <person name="Nakayama K."/>
        </authorList>
    </citation>
    <scope>NUCLEOTIDE SEQUENCE</scope>
</reference>
<sequence>MNLGAEEGRIYALEQETRELDEETSKKRTLKTRYGVTTPQKNRFETYVKSKDLNLWHVITDGDFPSIQNNPETKKDKVVSFHKQNDDLKKKLAKNNEAKMIIYNPLLRKEYERIFMCQTAKEIWDTLLITHQGNNQVKANEIDLLVQKYEQFMIPKEESFAKFNTIITSLKALDEGFSSKNCVRKFLRALHPKWRAKVTAIEESKNLTTLSLDELIGNLKVYEEVIKKDSETVKSKREQSRSIALKARKESSDDDSSTSDSEDEEYAMAVRDFKKFFKRRGRFVRQPHEERKSFQRNKDDKNGKGERKCFKCGDPNHLIGECPKLSKYQNQKAFVGGSWSDSDEDEEEKTKDEKCLMAKASNEVLSETEYFSDDQSSLDENDLDSEYSRLCKIGLKVMAKNKTLKQAKIELENEALELKDKLSRLEKGKEVNEECKLCQDLKFENEKLRKEISRLNQFNDSSHSLKKIISSQKPSGDKSGLGFNFTKGSPSETKQVNFVRAQEVESKEKLIESNPNSKPKFILINNTKIPIASDDEVQTDDYGYLVISFMIQHEFITLTLAQFSQILKIPYNGQAVFTNEWDLASLEYSQKTEGPYCTDLPTPDDIRRLLELERVVGELIRENVFGLGGHQDRLPACLAHMLYCVVAEEQYNLAYFFVKRIECARATPTANLPYGMFLTRLYRHVMETYPHLDYGIYDIVNRDNTFNGMNGEDDTDHIARVLEITEWIKIPNVEKNILRLHVFSKSLSGDAKKWWNDEIEGKAIGWNETYNKFYRKYYSLSRSSNSNVPDDLDNGTDYLKFS</sequence>
<dbReference type="InterPro" id="IPR001878">
    <property type="entry name" value="Znf_CCHC"/>
</dbReference>
<keyword evidence="1" id="KW-0862">Zinc</keyword>
<keyword evidence="1" id="KW-0863">Zinc-finger</keyword>
<evidence type="ECO:0000313" key="5">
    <source>
        <dbReference type="EMBL" id="GJT76819.1"/>
    </source>
</evidence>
<dbReference type="Pfam" id="PF14223">
    <property type="entry name" value="Retrotran_gag_2"/>
    <property type="match status" value="1"/>
</dbReference>
<dbReference type="PROSITE" id="PS50158">
    <property type="entry name" value="ZF_CCHC"/>
    <property type="match status" value="1"/>
</dbReference>
<evidence type="ECO:0000259" key="4">
    <source>
        <dbReference type="PROSITE" id="PS50158"/>
    </source>
</evidence>
<evidence type="ECO:0000313" key="6">
    <source>
        <dbReference type="Proteomes" id="UP001151760"/>
    </source>
</evidence>
<protein>
    <submittedName>
        <fullName evidence="5">Zf-CCHC domain-containing protein</fullName>
    </submittedName>
</protein>
<dbReference type="InterPro" id="IPR036875">
    <property type="entry name" value="Znf_CCHC_sf"/>
</dbReference>
<comment type="caution">
    <text evidence="5">The sequence shown here is derived from an EMBL/GenBank/DDBJ whole genome shotgun (WGS) entry which is preliminary data.</text>
</comment>
<keyword evidence="6" id="KW-1185">Reference proteome</keyword>
<feature type="compositionally biased region" description="Acidic residues" evidence="3">
    <location>
        <begin position="252"/>
        <end position="264"/>
    </location>
</feature>
<feature type="region of interest" description="Disordered" evidence="3">
    <location>
        <begin position="287"/>
        <end position="307"/>
    </location>
</feature>
<evidence type="ECO:0000256" key="3">
    <source>
        <dbReference type="SAM" id="MobiDB-lite"/>
    </source>
</evidence>
<accession>A0ABQ5GNN2</accession>
<feature type="region of interest" description="Disordered" evidence="3">
    <location>
        <begin position="237"/>
        <end position="264"/>
    </location>
</feature>
<reference evidence="5" key="1">
    <citation type="journal article" date="2022" name="Int. J. Mol. Sci.">
        <title>Draft Genome of Tanacetum Coccineum: Genomic Comparison of Closely Related Tanacetum-Family Plants.</title>
        <authorList>
            <person name="Yamashiro T."/>
            <person name="Shiraishi A."/>
            <person name="Nakayama K."/>
            <person name="Satake H."/>
        </authorList>
    </citation>
    <scope>NUCLEOTIDE SEQUENCE</scope>
</reference>
<keyword evidence="2" id="KW-0175">Coiled coil</keyword>
<feature type="domain" description="CCHC-type" evidence="4">
    <location>
        <begin position="307"/>
        <end position="324"/>
    </location>
</feature>
<evidence type="ECO:0000256" key="2">
    <source>
        <dbReference type="SAM" id="Coils"/>
    </source>
</evidence>
<gene>
    <name evidence="5" type="ORF">Tco_1043544</name>
</gene>
<organism evidence="5 6">
    <name type="scientific">Tanacetum coccineum</name>
    <dbReference type="NCBI Taxonomy" id="301880"/>
    <lineage>
        <taxon>Eukaryota</taxon>
        <taxon>Viridiplantae</taxon>
        <taxon>Streptophyta</taxon>
        <taxon>Embryophyta</taxon>
        <taxon>Tracheophyta</taxon>
        <taxon>Spermatophyta</taxon>
        <taxon>Magnoliopsida</taxon>
        <taxon>eudicotyledons</taxon>
        <taxon>Gunneridae</taxon>
        <taxon>Pentapetalae</taxon>
        <taxon>asterids</taxon>
        <taxon>campanulids</taxon>
        <taxon>Asterales</taxon>
        <taxon>Asteraceae</taxon>
        <taxon>Asteroideae</taxon>
        <taxon>Anthemideae</taxon>
        <taxon>Anthemidinae</taxon>
        <taxon>Tanacetum</taxon>
    </lineage>
</organism>
<dbReference type="Proteomes" id="UP001151760">
    <property type="component" value="Unassembled WGS sequence"/>
</dbReference>
<feature type="coiled-coil region" evidence="2">
    <location>
        <begin position="401"/>
        <end position="458"/>
    </location>
</feature>
<dbReference type="PANTHER" id="PTHR34676:SF8">
    <property type="entry name" value="TRANSMEMBRANE PROTEIN"/>
    <property type="match status" value="1"/>
</dbReference>
<dbReference type="SUPFAM" id="SSF57756">
    <property type="entry name" value="Retrovirus zinc finger-like domains"/>
    <property type="match status" value="1"/>
</dbReference>
<dbReference type="PANTHER" id="PTHR34676">
    <property type="entry name" value="DUF4219 DOMAIN-CONTAINING PROTEIN-RELATED"/>
    <property type="match status" value="1"/>
</dbReference>
<evidence type="ECO:0000256" key="1">
    <source>
        <dbReference type="PROSITE-ProRule" id="PRU00047"/>
    </source>
</evidence>
<keyword evidence="1" id="KW-0479">Metal-binding</keyword>
<dbReference type="EMBL" id="BQNB010018658">
    <property type="protein sequence ID" value="GJT76819.1"/>
    <property type="molecule type" value="Genomic_DNA"/>
</dbReference>
<proteinExistence type="predicted"/>